<comment type="caution">
    <text evidence="9">The sequence shown here is derived from an EMBL/GenBank/DDBJ whole genome shotgun (WGS) entry which is preliminary data.</text>
</comment>
<comment type="similarity">
    <text evidence="1">Belongs to the protein kinase superfamily. NEK Ser/Thr protein kinase family. NIMA subfamily.</text>
</comment>
<protein>
    <submittedName>
        <fullName evidence="9">Kinase-like domain-containing protein</fullName>
    </submittedName>
</protein>
<evidence type="ECO:0000256" key="3">
    <source>
        <dbReference type="ARBA" id="ARBA00022741"/>
    </source>
</evidence>
<accession>A0AAJ0HFE4</accession>
<reference evidence="9" key="1">
    <citation type="journal article" date="2023" name="Mol. Phylogenet. Evol.">
        <title>Genome-scale phylogeny and comparative genomics of the fungal order Sordariales.</title>
        <authorList>
            <person name="Hensen N."/>
            <person name="Bonometti L."/>
            <person name="Westerberg I."/>
            <person name="Brannstrom I.O."/>
            <person name="Guillou S."/>
            <person name="Cros-Aarteil S."/>
            <person name="Calhoun S."/>
            <person name="Haridas S."/>
            <person name="Kuo A."/>
            <person name="Mondo S."/>
            <person name="Pangilinan J."/>
            <person name="Riley R."/>
            <person name="LaButti K."/>
            <person name="Andreopoulos B."/>
            <person name="Lipzen A."/>
            <person name="Chen C."/>
            <person name="Yan M."/>
            <person name="Daum C."/>
            <person name="Ng V."/>
            <person name="Clum A."/>
            <person name="Steindorff A."/>
            <person name="Ohm R.A."/>
            <person name="Martin F."/>
            <person name="Silar P."/>
            <person name="Natvig D.O."/>
            <person name="Lalanne C."/>
            <person name="Gautier V."/>
            <person name="Ament-Velasquez S.L."/>
            <person name="Kruys A."/>
            <person name="Hutchinson M.I."/>
            <person name="Powell A.J."/>
            <person name="Barry K."/>
            <person name="Miller A.N."/>
            <person name="Grigoriev I.V."/>
            <person name="Debuchy R."/>
            <person name="Gladieux P."/>
            <person name="Hiltunen Thoren M."/>
            <person name="Johannesson H."/>
        </authorList>
    </citation>
    <scope>NUCLEOTIDE SEQUENCE</scope>
    <source>
        <strain evidence="9">CBS 955.72</strain>
    </source>
</reference>
<keyword evidence="3 6" id="KW-0547">Nucleotide-binding</keyword>
<evidence type="ECO:0000256" key="4">
    <source>
        <dbReference type="ARBA" id="ARBA00022777"/>
    </source>
</evidence>
<feature type="binding site" evidence="6">
    <location>
        <position position="103"/>
    </location>
    <ligand>
        <name>ATP</name>
        <dbReference type="ChEBI" id="CHEBI:30616"/>
    </ligand>
</feature>
<sequence>MGDPGDGWQTVMPTSHSGLERLSRPQLEAYERQILRDWESSRGHWSGIGKHTGTSAQDFAEANKVHQRFKQPAPDKILGSGTYGVVEKVNFSHNNRAICLARKHIKYRRGYTIQFLREEANVMEKLEHEHIVKLVGTYCVRPHELYILLWPVAVCNLDSLFNDLDLLESGNGDRDDIVSRLHALDLQDSSAIERGRQAGQPATPQGNCPLKYLQQIVGCITRAVAYCHEANIRHLDLKPSNILLSPGSVYLADFGIAKDVNDRDRTMTMGQQGTPKWRAPEIHSSRDEWSMKAADVYSLGLVLLNISTVLYGANMADFDAVVGDMSARRAEKLAQYHKKLRGLALSTQEVEDANAPTFSPKHIVDLTARMLSSDPSARPTVNQVDTELVELGGIDQVYHSSCCKRSSRFVTDRMNTRYRQAADERDRLRADHTAMAKRLEVLEAKDETYETRIRNEGKAWEKSNSILKEQLEKERNERKRLEGLVAEMQQQGGRRPARPSIPRPNAERVNSGPASSGFTIRLRPQTHPQPNERRHAPPRPSLNVQQRGPTPALDPRPTYSQKAAAAAAPISAVARAVSSSSIRRRESIPRPISNLASPTALPSESPNPDATGFTLRSSGSASRLPRAVNPATPIRSGTPNLHRDPSSTDSTQLSMSSSTFSRLSISRHAESPAGTSVAGTPAIGSPVTNEKEGRHSRRTSDANRLGVDKTDVRIDAEHVAMGFGLGIMDRRESVSKETGSVRGPGSVVSSGAPGTVSPLLSGSALSSPRAAHAVLDTHGGTMKVPSLPTEQSWADVLKRQRRG</sequence>
<dbReference type="PROSITE" id="PS00107">
    <property type="entry name" value="PROTEIN_KINASE_ATP"/>
    <property type="match status" value="1"/>
</dbReference>
<dbReference type="CDD" id="cd00180">
    <property type="entry name" value="PKc"/>
    <property type="match status" value="1"/>
</dbReference>
<dbReference type="InterPro" id="IPR017441">
    <property type="entry name" value="Protein_kinase_ATP_BS"/>
</dbReference>
<dbReference type="GO" id="GO:0004674">
    <property type="term" value="F:protein serine/threonine kinase activity"/>
    <property type="evidence" value="ECO:0007669"/>
    <property type="project" value="TreeGrafter"/>
</dbReference>
<evidence type="ECO:0000256" key="2">
    <source>
        <dbReference type="ARBA" id="ARBA00022679"/>
    </source>
</evidence>
<dbReference type="EMBL" id="JAUIQD010000005">
    <property type="protein sequence ID" value="KAK3349858.1"/>
    <property type="molecule type" value="Genomic_DNA"/>
</dbReference>
<evidence type="ECO:0000259" key="8">
    <source>
        <dbReference type="PROSITE" id="PS50011"/>
    </source>
</evidence>
<evidence type="ECO:0000256" key="1">
    <source>
        <dbReference type="ARBA" id="ARBA00010886"/>
    </source>
</evidence>
<name>A0AAJ0HFE4_9PEZI</name>
<reference evidence="9" key="2">
    <citation type="submission" date="2023-06" db="EMBL/GenBank/DDBJ databases">
        <authorList>
            <consortium name="Lawrence Berkeley National Laboratory"/>
            <person name="Haridas S."/>
            <person name="Hensen N."/>
            <person name="Bonometti L."/>
            <person name="Westerberg I."/>
            <person name="Brannstrom I.O."/>
            <person name="Guillou S."/>
            <person name="Cros-Aarteil S."/>
            <person name="Calhoun S."/>
            <person name="Kuo A."/>
            <person name="Mondo S."/>
            <person name="Pangilinan J."/>
            <person name="Riley R."/>
            <person name="Labutti K."/>
            <person name="Andreopoulos B."/>
            <person name="Lipzen A."/>
            <person name="Chen C."/>
            <person name="Yanf M."/>
            <person name="Daum C."/>
            <person name="Ng V."/>
            <person name="Clum A."/>
            <person name="Steindorff A."/>
            <person name="Ohm R."/>
            <person name="Martin F."/>
            <person name="Silar P."/>
            <person name="Natvig D."/>
            <person name="Lalanne C."/>
            <person name="Gautier V."/>
            <person name="Ament-Velasquez S.L."/>
            <person name="Kruys A."/>
            <person name="Hutchinson M.I."/>
            <person name="Powell A.J."/>
            <person name="Barry K."/>
            <person name="Miller A.N."/>
            <person name="Grigoriev I.V."/>
            <person name="Debuchy R."/>
            <person name="Gladieux P."/>
            <person name="Thoren M.H."/>
            <person name="Johannesson H."/>
        </authorList>
    </citation>
    <scope>NUCLEOTIDE SEQUENCE</scope>
    <source>
        <strain evidence="9">CBS 955.72</strain>
    </source>
</reference>
<dbReference type="Gene3D" id="3.30.200.20">
    <property type="entry name" value="Phosphorylase Kinase, domain 1"/>
    <property type="match status" value="1"/>
</dbReference>
<feature type="domain" description="Protein kinase" evidence="8">
    <location>
        <begin position="72"/>
        <end position="389"/>
    </location>
</feature>
<dbReference type="Pfam" id="PF00069">
    <property type="entry name" value="Pkinase"/>
    <property type="match status" value="1"/>
</dbReference>
<dbReference type="PANTHER" id="PTHR43671:SF85">
    <property type="entry name" value="KINASE, PUTATIVE-RELATED"/>
    <property type="match status" value="1"/>
</dbReference>
<dbReference type="Proteomes" id="UP001275084">
    <property type="component" value="Unassembled WGS sequence"/>
</dbReference>
<feature type="compositionally biased region" description="Low complexity" evidence="7">
    <location>
        <begin position="563"/>
        <end position="581"/>
    </location>
</feature>
<proteinExistence type="inferred from homology"/>
<dbReference type="InterPro" id="IPR008271">
    <property type="entry name" value="Ser/Thr_kinase_AS"/>
</dbReference>
<dbReference type="PANTHER" id="PTHR43671">
    <property type="entry name" value="SERINE/THREONINE-PROTEIN KINASE NEK"/>
    <property type="match status" value="1"/>
</dbReference>
<dbReference type="GO" id="GO:0005524">
    <property type="term" value="F:ATP binding"/>
    <property type="evidence" value="ECO:0007669"/>
    <property type="project" value="UniProtKB-UniRule"/>
</dbReference>
<dbReference type="InterPro" id="IPR050660">
    <property type="entry name" value="NEK_Ser/Thr_kinase"/>
</dbReference>
<keyword evidence="5 6" id="KW-0067">ATP-binding</keyword>
<evidence type="ECO:0000256" key="7">
    <source>
        <dbReference type="SAM" id="MobiDB-lite"/>
    </source>
</evidence>
<evidence type="ECO:0000256" key="6">
    <source>
        <dbReference type="PROSITE-ProRule" id="PRU10141"/>
    </source>
</evidence>
<dbReference type="SUPFAM" id="SSF56112">
    <property type="entry name" value="Protein kinase-like (PK-like)"/>
    <property type="match status" value="1"/>
</dbReference>
<keyword evidence="2" id="KW-0808">Transferase</keyword>
<feature type="region of interest" description="Disordered" evidence="7">
    <location>
        <begin position="486"/>
        <end position="705"/>
    </location>
</feature>
<feature type="compositionally biased region" description="Basic and acidic residues" evidence="7">
    <location>
        <begin position="689"/>
        <end position="705"/>
    </location>
</feature>
<organism evidence="9 10">
    <name type="scientific">Lasiosphaeria hispida</name>
    <dbReference type="NCBI Taxonomy" id="260671"/>
    <lineage>
        <taxon>Eukaryota</taxon>
        <taxon>Fungi</taxon>
        <taxon>Dikarya</taxon>
        <taxon>Ascomycota</taxon>
        <taxon>Pezizomycotina</taxon>
        <taxon>Sordariomycetes</taxon>
        <taxon>Sordariomycetidae</taxon>
        <taxon>Sordariales</taxon>
        <taxon>Lasiosphaeriaceae</taxon>
        <taxon>Lasiosphaeria</taxon>
    </lineage>
</organism>
<dbReference type="InterPro" id="IPR011009">
    <property type="entry name" value="Kinase-like_dom_sf"/>
</dbReference>
<feature type="compositionally biased region" description="Low complexity" evidence="7">
    <location>
        <begin position="647"/>
        <end position="666"/>
    </location>
</feature>
<feature type="region of interest" description="Disordered" evidence="7">
    <location>
        <begin position="1"/>
        <end position="23"/>
    </location>
</feature>
<evidence type="ECO:0000256" key="5">
    <source>
        <dbReference type="ARBA" id="ARBA00022840"/>
    </source>
</evidence>
<dbReference type="InterPro" id="IPR000719">
    <property type="entry name" value="Prot_kinase_dom"/>
</dbReference>
<dbReference type="Gene3D" id="1.10.510.10">
    <property type="entry name" value="Transferase(Phosphotransferase) domain 1"/>
    <property type="match status" value="1"/>
</dbReference>
<keyword evidence="10" id="KW-1185">Reference proteome</keyword>
<dbReference type="PROSITE" id="PS50011">
    <property type="entry name" value="PROTEIN_KINASE_DOM"/>
    <property type="match status" value="1"/>
</dbReference>
<feature type="compositionally biased region" description="Polar residues" evidence="7">
    <location>
        <begin position="594"/>
        <end position="621"/>
    </location>
</feature>
<evidence type="ECO:0000313" key="9">
    <source>
        <dbReference type="EMBL" id="KAK3349858.1"/>
    </source>
</evidence>
<gene>
    <name evidence="9" type="ORF">B0T25DRAFT_250456</name>
</gene>
<keyword evidence="4 9" id="KW-0418">Kinase</keyword>
<dbReference type="SMART" id="SM00220">
    <property type="entry name" value="S_TKc"/>
    <property type="match status" value="1"/>
</dbReference>
<dbReference type="AlphaFoldDB" id="A0AAJ0HFE4"/>
<evidence type="ECO:0000313" key="10">
    <source>
        <dbReference type="Proteomes" id="UP001275084"/>
    </source>
</evidence>
<dbReference type="PROSITE" id="PS00108">
    <property type="entry name" value="PROTEIN_KINASE_ST"/>
    <property type="match status" value="1"/>
</dbReference>